<comment type="caution">
    <text evidence="12">The sequence shown here is derived from an EMBL/GenBank/DDBJ whole genome shotgun (WGS) entry which is preliminary data.</text>
</comment>
<dbReference type="Pfam" id="PF19310">
    <property type="entry name" value="TOP_N"/>
    <property type="match status" value="1"/>
</dbReference>
<dbReference type="PANTHER" id="PTHR43660">
    <property type="entry name" value="DIPEPTIDYL CARBOXYPEPTIDASE"/>
    <property type="match status" value="1"/>
</dbReference>
<feature type="domain" description="Peptidase M3A/M3B catalytic" evidence="10">
    <location>
        <begin position="261"/>
        <end position="714"/>
    </location>
</feature>
<sequence>MNRRRFLFGSLGMTAMGIFGLPNVALGVVPNVSLQIPKELMDNPLLDFSGLPRYSKIKPEHIKPAMMFLFEEAKKTIETVANEPDITWQNFYFPLAAIDDKIDRAWSAVSNLHAVANDDALRKAYNEARSLVSEFYTWRGMHRPLFDAVLALKNSPEYATLTTAQQKLIDDVVLEFRLSGVDLPKDKQEQLAKIDQRLSELSTQFGNNALDATNGWHRTFPTADALKGLNDAALASAKQAAEDKGESGYRIGLDIPSYMAVMTYADDADLRRTVYRAFSTKASPLADNTGWDNTPVIAEIMTLRHQKATLLGFDNFAEYSLATKMADSPKQVMDFLTNLSVRSRPKAQAQFAELSEFAKQTYGVDKINAWDVAYYTEKHKSALYSFDKELLREYFPEEKVLSGLFEIAKRLFGITIRRGQADVWDSSVKFYEVYDPQNRHKASFYLDMYARDNKRGGAWMSTAINRIRRIDESVQLPVAVIVTNFRRSAEGQPSLLLHDEVTTLFHEFGHAIHLMLTQMDVYGVSGLSGVPWDAVEVPSQLMEGFTFNRTTLPFISAHYQTGEPLPADLLDKVIEAKHYQGAMSLIRQLEFGIFDMRLHSDSTAHTMQHAQELYLKVNKEIGVIDLPDFVRRPNTFSHVFSGGYAAGYYGYLWSELFANDGFAKFEEEGILSPVVGKRLEDTILGQGGSRPPMALYVAYRGREPNLKALLANYGIE</sequence>
<dbReference type="GO" id="GO:0004222">
    <property type="term" value="F:metalloendopeptidase activity"/>
    <property type="evidence" value="ECO:0007669"/>
    <property type="project" value="UniProtKB-EC"/>
</dbReference>
<evidence type="ECO:0000256" key="5">
    <source>
        <dbReference type="ARBA" id="ARBA00022833"/>
    </source>
</evidence>
<dbReference type="PATRIC" id="fig|480.237.peg.1710"/>
<dbReference type="PANTHER" id="PTHR43660:SF1">
    <property type="entry name" value="DIPEPTIDYL CARBOXYPEPTIDASE"/>
    <property type="match status" value="1"/>
</dbReference>
<feature type="domain" description="Oligopeptidase A N-terminal" evidence="11">
    <location>
        <begin position="69"/>
        <end position="187"/>
    </location>
</feature>
<evidence type="ECO:0000256" key="1">
    <source>
        <dbReference type="ARBA" id="ARBA00006040"/>
    </source>
</evidence>
<comment type="cofactor">
    <cofactor evidence="9">
        <name>Zn(2+)</name>
        <dbReference type="ChEBI" id="CHEBI:29105"/>
    </cofactor>
    <text evidence="9">Binds 1 zinc ion.</text>
</comment>
<name>A0A198UPP9_MORCA</name>
<proteinExistence type="inferred from homology"/>
<dbReference type="InterPro" id="IPR034005">
    <property type="entry name" value="M3A_DCP"/>
</dbReference>
<evidence type="ECO:0000256" key="4">
    <source>
        <dbReference type="ARBA" id="ARBA00022801"/>
    </source>
</evidence>
<keyword evidence="3 9" id="KW-0479">Metal-binding</keyword>
<evidence type="ECO:0000313" key="13">
    <source>
        <dbReference type="Proteomes" id="UP000078228"/>
    </source>
</evidence>
<dbReference type="InterPro" id="IPR024077">
    <property type="entry name" value="Neurolysin/TOP_dom2"/>
</dbReference>
<keyword evidence="5 9" id="KW-0862">Zinc</keyword>
<protein>
    <recommendedName>
        <fullName evidence="8">oligopeptidase A</fullName>
        <ecNumber evidence="8">3.4.24.70</ecNumber>
    </recommendedName>
</protein>
<dbReference type="RefSeq" id="WP_206598496.1">
    <property type="nucleotide sequence ID" value="NZ_LXHB01000038.1"/>
</dbReference>
<evidence type="ECO:0000313" key="12">
    <source>
        <dbReference type="EMBL" id="OAU98493.1"/>
    </source>
</evidence>
<evidence type="ECO:0000256" key="8">
    <source>
        <dbReference type="ARBA" id="ARBA00026100"/>
    </source>
</evidence>
<evidence type="ECO:0000256" key="9">
    <source>
        <dbReference type="RuleBase" id="RU003435"/>
    </source>
</evidence>
<reference evidence="12 13" key="1">
    <citation type="journal article" date="2016" name="Genome Biol. Evol.">
        <title>Comparative Genomic Analyses of the Moraxella catarrhalis Serosensitive and Seroresistant Lineages Demonstrate Their Independent Evolution.</title>
        <authorList>
            <person name="Earl J.P."/>
            <person name="de Vries S.P."/>
            <person name="Ahmed A."/>
            <person name="Powell E."/>
            <person name="Schultz M.P."/>
            <person name="Hermans P.W."/>
            <person name="Hill D.J."/>
            <person name="Zhou Z."/>
            <person name="Constantinidou C.I."/>
            <person name="Hu F.Z."/>
            <person name="Bootsma H.J."/>
            <person name="Ehrlich G.D."/>
        </authorList>
    </citation>
    <scope>NUCLEOTIDE SEQUENCE [LARGE SCALE GENOMIC DNA]</scope>
    <source>
        <strain evidence="12 13">Z7542</strain>
    </source>
</reference>
<dbReference type="InterPro" id="IPR001567">
    <property type="entry name" value="Pept_M3A_M3B_dom"/>
</dbReference>
<gene>
    <name evidence="12" type="ORF">AO384_0077</name>
</gene>
<evidence type="ECO:0000259" key="10">
    <source>
        <dbReference type="Pfam" id="PF01432"/>
    </source>
</evidence>
<dbReference type="InterPro" id="IPR024080">
    <property type="entry name" value="Neurolysin/TOP_N"/>
</dbReference>
<comment type="similarity">
    <text evidence="1 9">Belongs to the peptidase M3 family.</text>
</comment>
<keyword evidence="4 9" id="KW-0378">Hydrolase</keyword>
<dbReference type="SUPFAM" id="SSF55486">
    <property type="entry name" value="Metalloproteases ('zincins'), catalytic domain"/>
    <property type="match status" value="1"/>
</dbReference>
<dbReference type="InterPro" id="IPR045090">
    <property type="entry name" value="Pept_M3A_M3B"/>
</dbReference>
<dbReference type="Proteomes" id="UP000078228">
    <property type="component" value="Unassembled WGS sequence"/>
</dbReference>
<dbReference type="Gene3D" id="3.40.390.10">
    <property type="entry name" value="Collagenase (Catalytic Domain)"/>
    <property type="match status" value="1"/>
</dbReference>
<keyword evidence="2 9" id="KW-0645">Protease</keyword>
<dbReference type="InterPro" id="IPR045666">
    <property type="entry name" value="OpdA_N"/>
</dbReference>
<dbReference type="GO" id="GO:0005829">
    <property type="term" value="C:cytosol"/>
    <property type="evidence" value="ECO:0007669"/>
    <property type="project" value="UniProtKB-ARBA"/>
</dbReference>
<keyword evidence="6 9" id="KW-0482">Metalloprotease</keyword>
<evidence type="ECO:0000256" key="7">
    <source>
        <dbReference type="ARBA" id="ARBA00024603"/>
    </source>
</evidence>
<evidence type="ECO:0000256" key="3">
    <source>
        <dbReference type="ARBA" id="ARBA00022723"/>
    </source>
</evidence>
<dbReference type="EMBL" id="LXHC01000001">
    <property type="protein sequence ID" value="OAU98493.1"/>
    <property type="molecule type" value="Genomic_DNA"/>
</dbReference>
<dbReference type="GO" id="GO:0006508">
    <property type="term" value="P:proteolysis"/>
    <property type="evidence" value="ECO:0007669"/>
    <property type="project" value="UniProtKB-KW"/>
</dbReference>
<dbReference type="EC" id="3.4.24.70" evidence="8"/>
<dbReference type="InterPro" id="IPR024079">
    <property type="entry name" value="MetalloPept_cat_dom_sf"/>
</dbReference>
<evidence type="ECO:0000256" key="2">
    <source>
        <dbReference type="ARBA" id="ARBA00022670"/>
    </source>
</evidence>
<dbReference type="CDD" id="cd06456">
    <property type="entry name" value="M3A_DCP"/>
    <property type="match status" value="1"/>
</dbReference>
<dbReference type="Gene3D" id="1.10.1370.10">
    <property type="entry name" value="Neurolysin, domain 3"/>
    <property type="match status" value="1"/>
</dbReference>
<dbReference type="AlphaFoldDB" id="A0A198UPP9"/>
<organism evidence="12 13">
    <name type="scientific">Moraxella catarrhalis</name>
    <name type="common">Branhamella catarrhalis</name>
    <dbReference type="NCBI Taxonomy" id="480"/>
    <lineage>
        <taxon>Bacteria</taxon>
        <taxon>Pseudomonadati</taxon>
        <taxon>Pseudomonadota</taxon>
        <taxon>Gammaproteobacteria</taxon>
        <taxon>Moraxellales</taxon>
        <taxon>Moraxellaceae</taxon>
        <taxon>Moraxella</taxon>
    </lineage>
</organism>
<accession>A0A198UPP9</accession>
<dbReference type="GO" id="GO:0046872">
    <property type="term" value="F:metal ion binding"/>
    <property type="evidence" value="ECO:0007669"/>
    <property type="project" value="UniProtKB-UniRule"/>
</dbReference>
<comment type="catalytic activity">
    <reaction evidence="7">
        <text>Hydrolysis of oligopeptides, with broad specificity. Gly or Ala commonly occur as P1 or P1' residues, but more distant residues are also important, as is shown by the fact that Z-Gly-Pro-Gly-|-Gly-Pro-Ala is cleaved, but not Z-(Gly)(5).</text>
        <dbReference type="EC" id="3.4.24.70"/>
    </reaction>
</comment>
<keyword evidence="13" id="KW-1185">Reference proteome</keyword>
<evidence type="ECO:0000256" key="6">
    <source>
        <dbReference type="ARBA" id="ARBA00023049"/>
    </source>
</evidence>
<evidence type="ECO:0000259" key="11">
    <source>
        <dbReference type="Pfam" id="PF19310"/>
    </source>
</evidence>
<dbReference type="FunFam" id="3.40.390.10:FF:000009">
    <property type="entry name" value="Oligopeptidase A"/>
    <property type="match status" value="1"/>
</dbReference>
<dbReference type="Gene3D" id="1.20.1050.40">
    <property type="entry name" value="Endopeptidase. Chain P, domain 1"/>
    <property type="match status" value="1"/>
</dbReference>
<dbReference type="Pfam" id="PF01432">
    <property type="entry name" value="Peptidase_M3"/>
    <property type="match status" value="1"/>
</dbReference>